<evidence type="ECO:0000256" key="5">
    <source>
        <dbReference type="SAM" id="MobiDB-lite"/>
    </source>
</evidence>
<dbReference type="RefSeq" id="WP_272424903.1">
    <property type="nucleotide sequence ID" value="NZ_JAGTJJ010000031.1"/>
</dbReference>
<dbReference type="GO" id="GO:0003700">
    <property type="term" value="F:DNA-binding transcription factor activity"/>
    <property type="evidence" value="ECO:0007669"/>
    <property type="project" value="TreeGrafter"/>
</dbReference>
<dbReference type="PRINTS" id="PR00455">
    <property type="entry name" value="HTHTETR"/>
</dbReference>
<dbReference type="AlphaFoldDB" id="A0A9X3XCX8"/>
<dbReference type="PROSITE" id="PS01081">
    <property type="entry name" value="HTH_TETR_1"/>
    <property type="match status" value="1"/>
</dbReference>
<keyword evidence="1" id="KW-0805">Transcription regulation</keyword>
<keyword evidence="2 4" id="KW-0238">DNA-binding</keyword>
<accession>A0A9X3XCX8</accession>
<sequence length="226" mass="24537">MRSTSKLQAGEGWQRAHSAEQKEQRREAILGAAADLFRERSLDDISIGEVAERAGLAKGSVYRYFATKEEVFQALFLQGLGAWFDEVMPALRGLPRDTSPDDVAALVVRTLAPREPMLRLLAINSCDIEKNLSLEAARASQRWMLEHIVVAGAAFEAALPALPEGGGVRAILRLGALVSGLWPMGHPIGAMKKVLAAPKMAPLRVDFYGELEVSFAALLAGMCRAR</sequence>
<organism evidence="7 8">
    <name type="scientific">Polyangium jinanense</name>
    <dbReference type="NCBI Taxonomy" id="2829994"/>
    <lineage>
        <taxon>Bacteria</taxon>
        <taxon>Pseudomonadati</taxon>
        <taxon>Myxococcota</taxon>
        <taxon>Polyangia</taxon>
        <taxon>Polyangiales</taxon>
        <taxon>Polyangiaceae</taxon>
        <taxon>Polyangium</taxon>
    </lineage>
</organism>
<evidence type="ECO:0000256" key="1">
    <source>
        <dbReference type="ARBA" id="ARBA00023015"/>
    </source>
</evidence>
<dbReference type="FunFam" id="1.10.10.60:FF:000141">
    <property type="entry name" value="TetR family transcriptional regulator"/>
    <property type="match status" value="1"/>
</dbReference>
<dbReference type="Gene3D" id="1.10.357.10">
    <property type="entry name" value="Tetracycline Repressor, domain 2"/>
    <property type="match status" value="1"/>
</dbReference>
<dbReference type="Proteomes" id="UP001151081">
    <property type="component" value="Unassembled WGS sequence"/>
</dbReference>
<feature type="DNA-binding region" description="H-T-H motif" evidence="4">
    <location>
        <begin position="46"/>
        <end position="65"/>
    </location>
</feature>
<dbReference type="InterPro" id="IPR023772">
    <property type="entry name" value="DNA-bd_HTH_TetR-type_CS"/>
</dbReference>
<gene>
    <name evidence="7" type="ORF">KEG57_34770</name>
</gene>
<evidence type="ECO:0000256" key="3">
    <source>
        <dbReference type="ARBA" id="ARBA00023163"/>
    </source>
</evidence>
<dbReference type="PANTHER" id="PTHR30055">
    <property type="entry name" value="HTH-TYPE TRANSCRIPTIONAL REGULATOR RUTR"/>
    <property type="match status" value="1"/>
</dbReference>
<dbReference type="InterPro" id="IPR050109">
    <property type="entry name" value="HTH-type_TetR-like_transc_reg"/>
</dbReference>
<keyword evidence="8" id="KW-1185">Reference proteome</keyword>
<feature type="region of interest" description="Disordered" evidence="5">
    <location>
        <begin position="1"/>
        <end position="24"/>
    </location>
</feature>
<evidence type="ECO:0000256" key="4">
    <source>
        <dbReference type="PROSITE-ProRule" id="PRU00335"/>
    </source>
</evidence>
<evidence type="ECO:0000256" key="2">
    <source>
        <dbReference type="ARBA" id="ARBA00023125"/>
    </source>
</evidence>
<evidence type="ECO:0000259" key="6">
    <source>
        <dbReference type="PROSITE" id="PS50977"/>
    </source>
</evidence>
<evidence type="ECO:0000313" key="7">
    <source>
        <dbReference type="EMBL" id="MDC3985696.1"/>
    </source>
</evidence>
<protein>
    <submittedName>
        <fullName evidence="7">TetR/AcrR family transcriptional regulator</fullName>
    </submittedName>
</protein>
<dbReference type="PANTHER" id="PTHR30055:SF178">
    <property type="entry name" value="POSSIBLE TRANSCRIPTIONAL REGULATORY PROTEIN"/>
    <property type="match status" value="1"/>
</dbReference>
<comment type="caution">
    <text evidence="7">The sequence shown here is derived from an EMBL/GenBank/DDBJ whole genome shotgun (WGS) entry which is preliminary data.</text>
</comment>
<dbReference type="Pfam" id="PF17929">
    <property type="entry name" value="TetR_C_34"/>
    <property type="match status" value="1"/>
</dbReference>
<reference evidence="7 8" key="1">
    <citation type="submission" date="2021-04" db="EMBL/GenBank/DDBJ databases">
        <title>Genome analysis of Polyangium sp.</title>
        <authorList>
            <person name="Li Y."/>
            <person name="Wang J."/>
        </authorList>
    </citation>
    <scope>NUCLEOTIDE SEQUENCE [LARGE SCALE GENOMIC DNA]</scope>
    <source>
        <strain evidence="7 8">SDU14</strain>
    </source>
</reference>
<name>A0A9X3XCX8_9BACT</name>
<keyword evidence="3" id="KW-0804">Transcription</keyword>
<evidence type="ECO:0000313" key="8">
    <source>
        <dbReference type="Proteomes" id="UP001151081"/>
    </source>
</evidence>
<feature type="domain" description="HTH tetR-type" evidence="6">
    <location>
        <begin position="23"/>
        <end position="83"/>
    </location>
</feature>
<dbReference type="GO" id="GO:0000976">
    <property type="term" value="F:transcription cis-regulatory region binding"/>
    <property type="evidence" value="ECO:0007669"/>
    <property type="project" value="TreeGrafter"/>
</dbReference>
<dbReference type="SUPFAM" id="SSF46689">
    <property type="entry name" value="Homeodomain-like"/>
    <property type="match status" value="1"/>
</dbReference>
<dbReference type="InterPro" id="IPR001647">
    <property type="entry name" value="HTH_TetR"/>
</dbReference>
<proteinExistence type="predicted"/>
<dbReference type="InterPro" id="IPR041483">
    <property type="entry name" value="TetR_C_34"/>
</dbReference>
<dbReference type="PROSITE" id="PS50977">
    <property type="entry name" value="HTH_TETR_2"/>
    <property type="match status" value="1"/>
</dbReference>
<dbReference type="Pfam" id="PF00440">
    <property type="entry name" value="TetR_N"/>
    <property type="match status" value="1"/>
</dbReference>
<dbReference type="EMBL" id="JAGTJJ010000031">
    <property type="protein sequence ID" value="MDC3985696.1"/>
    <property type="molecule type" value="Genomic_DNA"/>
</dbReference>
<dbReference type="InterPro" id="IPR009057">
    <property type="entry name" value="Homeodomain-like_sf"/>
</dbReference>